<keyword evidence="2" id="KW-0660">Purine salvage</keyword>
<reference evidence="4 5" key="2">
    <citation type="journal article" date="2016" name="Genome Announc.">
        <title>Draft Genome Sequences of Streptomyces scabiei S58, Streptomyces turgidiscabies T45, and Streptomyces acidiscabies a10, the Pathogens of Potato Common Scab, Isolated in Japan.</title>
        <authorList>
            <person name="Tomihama T."/>
            <person name="Nishi Y."/>
            <person name="Sakai M."/>
            <person name="Ikenaga M."/>
            <person name="Okubo T."/>
            <person name="Ikeda S."/>
        </authorList>
    </citation>
    <scope>NUCLEOTIDE SEQUENCE [LARGE SCALE GENOMIC DNA]</scope>
    <source>
        <strain evidence="4 5">S58</strain>
    </source>
</reference>
<evidence type="ECO:0000313" key="4">
    <source>
        <dbReference type="EMBL" id="GAQ66084.1"/>
    </source>
</evidence>
<organism evidence="4 5">
    <name type="scientific">Streptomyces scabiei</name>
    <dbReference type="NCBI Taxonomy" id="1930"/>
    <lineage>
        <taxon>Bacteria</taxon>
        <taxon>Bacillati</taxon>
        <taxon>Actinomycetota</taxon>
        <taxon>Actinomycetes</taxon>
        <taxon>Kitasatosporales</taxon>
        <taxon>Streptomycetaceae</taxon>
        <taxon>Streptomyces</taxon>
    </lineage>
</organism>
<dbReference type="Gene3D" id="3.40.50.2020">
    <property type="match status" value="1"/>
</dbReference>
<dbReference type="AlphaFoldDB" id="A0A100JUT5"/>
<gene>
    <name evidence="4" type="primary">apt_2</name>
    <name evidence="4" type="ORF">SsS58_06514</name>
</gene>
<dbReference type="PANTHER" id="PTHR43864:SF1">
    <property type="entry name" value="XANTHINE PHOSPHORIBOSYLTRANSFERASE"/>
    <property type="match status" value="1"/>
</dbReference>
<dbReference type="EMBL" id="BCMM01000037">
    <property type="protein sequence ID" value="GAQ66084.1"/>
    <property type="molecule type" value="Genomic_DNA"/>
</dbReference>
<protein>
    <submittedName>
        <fullName evidence="4">Adenine phosphoribosyltransferase</fullName>
        <ecNumber evidence="4">2.4.2.7</ecNumber>
    </submittedName>
</protein>
<reference evidence="5" key="3">
    <citation type="submission" date="2016-02" db="EMBL/GenBank/DDBJ databases">
        <title>Draft genome of pathogenic Streptomyces sp. in Japan.</title>
        <authorList>
            <person name="Tomihama T."/>
            <person name="Ikenaga M."/>
            <person name="Sakai M."/>
            <person name="Okubo T."/>
            <person name="Ikeda S."/>
        </authorList>
    </citation>
    <scope>NUCLEOTIDE SEQUENCE [LARGE SCALE GENOMIC DNA]</scope>
    <source>
        <strain evidence="5">S58</strain>
    </source>
</reference>
<dbReference type="InterPro" id="IPR029057">
    <property type="entry name" value="PRTase-like"/>
</dbReference>
<evidence type="ECO:0000256" key="2">
    <source>
        <dbReference type="ARBA" id="ARBA00022726"/>
    </source>
</evidence>
<dbReference type="InterPro" id="IPR000836">
    <property type="entry name" value="PRTase_dom"/>
</dbReference>
<keyword evidence="4" id="KW-0328">Glycosyltransferase</keyword>
<dbReference type="Pfam" id="PF00156">
    <property type="entry name" value="Pribosyltran"/>
    <property type="match status" value="1"/>
</dbReference>
<dbReference type="SUPFAM" id="SSF53271">
    <property type="entry name" value="PRTase-like"/>
    <property type="match status" value="1"/>
</dbReference>
<reference evidence="5" key="1">
    <citation type="submission" date="2015-11" db="EMBL/GenBank/DDBJ databases">
        <authorList>
            <consortium name="Cross-ministerial Strategic Innovation Promotion Program (SIP) consortium"/>
            <person name="Tomihama T."/>
            <person name="Ikenaga M."/>
            <person name="Sakai M."/>
            <person name="Okubo T."/>
            <person name="Ikeda S."/>
        </authorList>
    </citation>
    <scope>NUCLEOTIDE SEQUENCE [LARGE SCALE GENOMIC DNA]</scope>
    <source>
        <strain evidence="5">S58</strain>
    </source>
</reference>
<dbReference type="Proteomes" id="UP000067448">
    <property type="component" value="Unassembled WGS sequence"/>
</dbReference>
<keyword evidence="1 4" id="KW-0808">Transferase</keyword>
<dbReference type="EC" id="2.4.2.7" evidence="4"/>
<evidence type="ECO:0000313" key="5">
    <source>
        <dbReference type="Proteomes" id="UP000067448"/>
    </source>
</evidence>
<dbReference type="InterPro" id="IPR050118">
    <property type="entry name" value="Pur/Pyrimidine_PRTase"/>
</dbReference>
<comment type="caution">
    <text evidence="4">The sequence shown here is derived from an EMBL/GenBank/DDBJ whole genome shotgun (WGS) entry which is preliminary data.</text>
</comment>
<proteinExistence type="predicted"/>
<feature type="domain" description="Phosphoribosyltransferase" evidence="3">
    <location>
        <begin position="58"/>
        <end position="181"/>
    </location>
</feature>
<dbReference type="GO" id="GO:0006166">
    <property type="term" value="P:purine ribonucleoside salvage"/>
    <property type="evidence" value="ECO:0007669"/>
    <property type="project" value="UniProtKB-KW"/>
</dbReference>
<sequence>MKNELLGRSRAATLPIMTHPARDLALSHFQWIDGHADVWKIFRNPDALSGVVRGLAATFEGERVTAVCGIESRGFLLGAAVAIELGVGFIAVRKQDGLFPGEKLTSQTSPDYRRLRHELRIQRASLMPSDRVLMVDDWIETGSQALSVKSMVEAGGSRWVGCAVIVDQASEACRRRLDVRSLVTAAELPEWNPRRQHKPSR</sequence>
<dbReference type="GO" id="GO:0003999">
    <property type="term" value="F:adenine phosphoribosyltransferase activity"/>
    <property type="evidence" value="ECO:0007669"/>
    <property type="project" value="UniProtKB-EC"/>
</dbReference>
<dbReference type="PANTHER" id="PTHR43864">
    <property type="entry name" value="HYPOXANTHINE/GUANINE PHOSPHORIBOSYLTRANSFERASE"/>
    <property type="match status" value="1"/>
</dbReference>
<accession>A0A100JUT5</accession>
<dbReference type="CDD" id="cd06223">
    <property type="entry name" value="PRTases_typeI"/>
    <property type="match status" value="1"/>
</dbReference>
<evidence type="ECO:0000259" key="3">
    <source>
        <dbReference type="Pfam" id="PF00156"/>
    </source>
</evidence>
<evidence type="ECO:0000256" key="1">
    <source>
        <dbReference type="ARBA" id="ARBA00022679"/>
    </source>
</evidence>
<name>A0A100JUT5_STRSC</name>